<accession>A0A6G1BTC0</accession>
<evidence type="ECO:0000313" key="3">
    <source>
        <dbReference type="Proteomes" id="UP000479710"/>
    </source>
</evidence>
<evidence type="ECO:0000256" key="1">
    <source>
        <dbReference type="SAM" id="MobiDB-lite"/>
    </source>
</evidence>
<dbReference type="AlphaFoldDB" id="A0A6G1BTC0"/>
<feature type="compositionally biased region" description="Basic and acidic residues" evidence="1">
    <location>
        <begin position="82"/>
        <end position="100"/>
    </location>
</feature>
<reference evidence="2 3" key="1">
    <citation type="submission" date="2019-11" db="EMBL/GenBank/DDBJ databases">
        <title>Whole genome sequence of Oryza granulata.</title>
        <authorList>
            <person name="Li W."/>
        </authorList>
    </citation>
    <scope>NUCLEOTIDE SEQUENCE [LARGE SCALE GENOMIC DNA]</scope>
    <source>
        <strain evidence="3">cv. Menghai</strain>
        <tissue evidence="2">Leaf</tissue>
    </source>
</reference>
<evidence type="ECO:0000313" key="2">
    <source>
        <dbReference type="EMBL" id="KAF0890934.1"/>
    </source>
</evidence>
<keyword evidence="3" id="KW-1185">Reference proteome</keyword>
<dbReference type="Proteomes" id="UP000479710">
    <property type="component" value="Unassembled WGS sequence"/>
</dbReference>
<feature type="compositionally biased region" description="Low complexity" evidence="1">
    <location>
        <begin position="48"/>
        <end position="71"/>
    </location>
</feature>
<protein>
    <submittedName>
        <fullName evidence="2">Uncharacterized protein</fullName>
    </submittedName>
</protein>
<dbReference type="EMBL" id="SPHZ02000011">
    <property type="protein sequence ID" value="KAF0890934.1"/>
    <property type="molecule type" value="Genomic_DNA"/>
</dbReference>
<feature type="region of interest" description="Disordered" evidence="1">
    <location>
        <begin position="1"/>
        <end position="101"/>
    </location>
</feature>
<name>A0A6G1BTC0_9ORYZ</name>
<sequence>MRDRMGLFTSSGSQGPDPQDLEAGALLAPSGHHWSSKPGAQRKRRRSSACQRPSRSPAAAAAAFPRWLPARDGVGIRSGGNEARDDGGIRRGGGEARDGAGGHLWRSLRRFSARALRAHLHRRLIPLLATAASGKAVDFHPKTLVWREMKLANVGS</sequence>
<organism evidence="2 3">
    <name type="scientific">Oryza meyeriana var. granulata</name>
    <dbReference type="NCBI Taxonomy" id="110450"/>
    <lineage>
        <taxon>Eukaryota</taxon>
        <taxon>Viridiplantae</taxon>
        <taxon>Streptophyta</taxon>
        <taxon>Embryophyta</taxon>
        <taxon>Tracheophyta</taxon>
        <taxon>Spermatophyta</taxon>
        <taxon>Magnoliopsida</taxon>
        <taxon>Liliopsida</taxon>
        <taxon>Poales</taxon>
        <taxon>Poaceae</taxon>
        <taxon>BOP clade</taxon>
        <taxon>Oryzoideae</taxon>
        <taxon>Oryzeae</taxon>
        <taxon>Oryzinae</taxon>
        <taxon>Oryza</taxon>
        <taxon>Oryza meyeriana</taxon>
    </lineage>
</organism>
<comment type="caution">
    <text evidence="2">The sequence shown here is derived from an EMBL/GenBank/DDBJ whole genome shotgun (WGS) entry which is preliminary data.</text>
</comment>
<gene>
    <name evidence="2" type="ORF">E2562_005061</name>
</gene>
<proteinExistence type="predicted"/>